<proteinExistence type="predicted"/>
<dbReference type="PANTHER" id="PTHR20883:SF48">
    <property type="entry name" value="ECTOINE DIOXYGENASE"/>
    <property type="match status" value="1"/>
</dbReference>
<dbReference type="RefSeq" id="WP_345010460.1">
    <property type="nucleotide sequence ID" value="NZ_BAAAZY010000006.1"/>
</dbReference>
<dbReference type="SUPFAM" id="SSF51197">
    <property type="entry name" value="Clavaminate synthase-like"/>
    <property type="match status" value="1"/>
</dbReference>
<organism evidence="1 2">
    <name type="scientific">Streptomyces shaanxiensis</name>
    <dbReference type="NCBI Taxonomy" id="653357"/>
    <lineage>
        <taxon>Bacteria</taxon>
        <taxon>Bacillati</taxon>
        <taxon>Actinomycetota</taxon>
        <taxon>Actinomycetes</taxon>
        <taxon>Kitasatosporales</taxon>
        <taxon>Streptomycetaceae</taxon>
        <taxon>Streptomyces</taxon>
    </lineage>
</organism>
<accession>A0ABP7UKD9</accession>
<dbReference type="EMBL" id="BAAAZY010000006">
    <property type="protein sequence ID" value="GAA4045877.1"/>
    <property type="molecule type" value="Genomic_DNA"/>
</dbReference>
<dbReference type="PANTHER" id="PTHR20883">
    <property type="entry name" value="PHYTANOYL-COA DIOXYGENASE DOMAIN CONTAINING 1"/>
    <property type="match status" value="1"/>
</dbReference>
<sequence>MRIGDEYFDRFFTDGYVLVPDFLQKEELERCRQEVLRYFPTGEEMSAQPERFTTLRKSAGFPFAGPTLNHVATHPDIIDFVERVLGTPDIRLGDSILQAKYGPDLSPSKDQRLHNDAWGRNTLVPPRSDGAFGRVVGIVYYTDVHADHAPTHVVHRKHSEDVPLLSTTGYSAYDPAEFPQLYAAQEPVTAAAGSLLLFTGRTVHRGSALHAPGAHRFAHFVNYHSTASGWLDTQTWSGSPASPNGPAVREFMESATPRQRSLLGFPAPGDPYWTEDILGRTAELYPGMDLAPYAGA</sequence>
<evidence type="ECO:0008006" key="3">
    <source>
        <dbReference type="Google" id="ProtNLM"/>
    </source>
</evidence>
<name>A0ABP7UKD9_9ACTN</name>
<dbReference type="Gene3D" id="2.60.120.620">
    <property type="entry name" value="q2cbj1_9rhob like domain"/>
    <property type="match status" value="1"/>
</dbReference>
<evidence type="ECO:0000313" key="2">
    <source>
        <dbReference type="Proteomes" id="UP001499984"/>
    </source>
</evidence>
<protein>
    <recommendedName>
        <fullName evidence="3">Phytanoyl-CoA dioxygenase family protein</fullName>
    </recommendedName>
</protein>
<dbReference type="InterPro" id="IPR008775">
    <property type="entry name" value="Phytyl_CoA_dOase-like"/>
</dbReference>
<gene>
    <name evidence="1" type="ORF">GCM10022233_14400</name>
</gene>
<keyword evidence="2" id="KW-1185">Reference proteome</keyword>
<comment type="caution">
    <text evidence="1">The sequence shown here is derived from an EMBL/GenBank/DDBJ whole genome shotgun (WGS) entry which is preliminary data.</text>
</comment>
<dbReference type="Proteomes" id="UP001499984">
    <property type="component" value="Unassembled WGS sequence"/>
</dbReference>
<evidence type="ECO:0000313" key="1">
    <source>
        <dbReference type="EMBL" id="GAA4045877.1"/>
    </source>
</evidence>
<reference evidence="2" key="1">
    <citation type="journal article" date="2019" name="Int. J. Syst. Evol. Microbiol.">
        <title>The Global Catalogue of Microorganisms (GCM) 10K type strain sequencing project: providing services to taxonomists for standard genome sequencing and annotation.</title>
        <authorList>
            <consortium name="The Broad Institute Genomics Platform"/>
            <consortium name="The Broad Institute Genome Sequencing Center for Infectious Disease"/>
            <person name="Wu L."/>
            <person name="Ma J."/>
        </authorList>
    </citation>
    <scope>NUCLEOTIDE SEQUENCE [LARGE SCALE GENOMIC DNA]</scope>
    <source>
        <strain evidence="2">JCM 16925</strain>
    </source>
</reference>
<dbReference type="Pfam" id="PF05721">
    <property type="entry name" value="PhyH"/>
    <property type="match status" value="1"/>
</dbReference>